<dbReference type="EMBL" id="BAABRO010000013">
    <property type="protein sequence ID" value="GAA5509356.1"/>
    <property type="molecule type" value="Genomic_DNA"/>
</dbReference>
<accession>A0ABP9VW65</accession>
<name>A0ABP9VW65_9BACT</name>
<proteinExistence type="predicted"/>
<organism evidence="1 2">
    <name type="scientific">Novipirellula caenicola</name>
    <dbReference type="NCBI Taxonomy" id="1536901"/>
    <lineage>
        <taxon>Bacteria</taxon>
        <taxon>Pseudomonadati</taxon>
        <taxon>Planctomycetota</taxon>
        <taxon>Planctomycetia</taxon>
        <taxon>Pirellulales</taxon>
        <taxon>Pirellulaceae</taxon>
        <taxon>Novipirellula</taxon>
    </lineage>
</organism>
<evidence type="ECO:0000313" key="2">
    <source>
        <dbReference type="Proteomes" id="UP001416858"/>
    </source>
</evidence>
<protein>
    <submittedName>
        <fullName evidence="1">Uncharacterized protein</fullName>
    </submittedName>
</protein>
<evidence type="ECO:0000313" key="1">
    <source>
        <dbReference type="EMBL" id="GAA5509356.1"/>
    </source>
</evidence>
<comment type="caution">
    <text evidence="1">The sequence shown here is derived from an EMBL/GenBank/DDBJ whole genome shotgun (WGS) entry which is preliminary data.</text>
</comment>
<keyword evidence="2" id="KW-1185">Reference proteome</keyword>
<sequence>MPTVVADEHTVLLAFLCSDETVTIITFARCSTHMFGPPNDESFGAHPLAKRGLRHYTAAEVHNSSWLDARIAMNRVHRQHSDALFAHLRHFIFPFHDSTFECLAADFSVTPFAGSMADAVSHMASLLTGS</sequence>
<dbReference type="Proteomes" id="UP001416858">
    <property type="component" value="Unassembled WGS sequence"/>
</dbReference>
<gene>
    <name evidence="1" type="ORF">Rcae01_04855</name>
</gene>
<reference evidence="1 2" key="1">
    <citation type="submission" date="2024-02" db="EMBL/GenBank/DDBJ databases">
        <title>Rhodopirellula caenicola NBRC 110016.</title>
        <authorList>
            <person name="Ichikawa N."/>
            <person name="Katano-Makiyama Y."/>
            <person name="Hidaka K."/>
        </authorList>
    </citation>
    <scope>NUCLEOTIDE SEQUENCE [LARGE SCALE GENOMIC DNA]</scope>
    <source>
        <strain evidence="1 2">NBRC 110016</strain>
    </source>
</reference>